<dbReference type="Proteomes" id="UP001345963">
    <property type="component" value="Unassembled WGS sequence"/>
</dbReference>
<feature type="transmembrane region" description="Helical" evidence="1">
    <location>
        <begin position="89"/>
        <end position="109"/>
    </location>
</feature>
<organism evidence="2 3">
    <name type="scientific">Ataeniobius toweri</name>
    <dbReference type="NCBI Taxonomy" id="208326"/>
    <lineage>
        <taxon>Eukaryota</taxon>
        <taxon>Metazoa</taxon>
        <taxon>Chordata</taxon>
        <taxon>Craniata</taxon>
        <taxon>Vertebrata</taxon>
        <taxon>Euteleostomi</taxon>
        <taxon>Actinopterygii</taxon>
        <taxon>Neopterygii</taxon>
        <taxon>Teleostei</taxon>
        <taxon>Neoteleostei</taxon>
        <taxon>Acanthomorphata</taxon>
        <taxon>Ovalentaria</taxon>
        <taxon>Atherinomorphae</taxon>
        <taxon>Cyprinodontiformes</taxon>
        <taxon>Goodeidae</taxon>
        <taxon>Ataeniobius</taxon>
    </lineage>
</organism>
<comment type="caution">
    <text evidence="2">The sequence shown here is derived from an EMBL/GenBank/DDBJ whole genome shotgun (WGS) entry which is preliminary data.</text>
</comment>
<accession>A0ABU7BUW4</accession>
<keyword evidence="1" id="KW-0812">Transmembrane</keyword>
<name>A0ABU7BUW4_9TELE</name>
<feature type="transmembrane region" description="Helical" evidence="1">
    <location>
        <begin position="54"/>
        <end position="77"/>
    </location>
</feature>
<proteinExistence type="predicted"/>
<keyword evidence="1" id="KW-1133">Transmembrane helix</keyword>
<reference evidence="2 3" key="1">
    <citation type="submission" date="2021-07" db="EMBL/GenBank/DDBJ databases">
        <authorList>
            <person name="Palmer J.M."/>
        </authorList>
    </citation>
    <scope>NUCLEOTIDE SEQUENCE [LARGE SCALE GENOMIC DNA]</scope>
    <source>
        <strain evidence="2 3">AT_MEX2019</strain>
        <tissue evidence="2">Muscle</tissue>
    </source>
</reference>
<dbReference type="EMBL" id="JAHUTI010064329">
    <property type="protein sequence ID" value="MED6253179.1"/>
    <property type="molecule type" value="Genomic_DNA"/>
</dbReference>
<protein>
    <submittedName>
        <fullName evidence="2">Uncharacterized protein</fullName>
    </submittedName>
</protein>
<sequence length="110" mass="12717">MQIMYSASSPSPPFMSSCDPDVDGWRGNGDDGKKMEEVRVSWKRCHHRCMFSQAVLILTLGPIIYFIHLFMFNFFFLALNPENIQTGMFYGHTCILYGIFFVHTAFLSFL</sequence>
<evidence type="ECO:0000256" key="1">
    <source>
        <dbReference type="SAM" id="Phobius"/>
    </source>
</evidence>
<evidence type="ECO:0000313" key="3">
    <source>
        <dbReference type="Proteomes" id="UP001345963"/>
    </source>
</evidence>
<keyword evidence="3" id="KW-1185">Reference proteome</keyword>
<evidence type="ECO:0000313" key="2">
    <source>
        <dbReference type="EMBL" id="MED6253179.1"/>
    </source>
</evidence>
<gene>
    <name evidence="2" type="ORF">ATANTOWER_023768</name>
</gene>
<keyword evidence="1" id="KW-0472">Membrane</keyword>